<evidence type="ECO:0000256" key="4">
    <source>
        <dbReference type="ARBA" id="ARBA00022723"/>
    </source>
</evidence>
<accession>F4PJP6</accession>
<evidence type="ECO:0000256" key="9">
    <source>
        <dbReference type="SAM" id="MobiDB-lite"/>
    </source>
</evidence>
<comment type="catalytic activity">
    <reaction evidence="1">
        <text>S-ubiquitinyl-[E2 ubiquitin-conjugating enzyme]-L-cysteine + [acceptor protein]-L-lysine = [E2 ubiquitin-conjugating enzyme]-L-cysteine + N(6)-ubiquitinyl-[acceptor protein]-L-lysine.</text>
        <dbReference type="EC" id="2.3.2.27"/>
    </reaction>
</comment>
<dbReference type="SUPFAM" id="SSF57850">
    <property type="entry name" value="RING/U-box"/>
    <property type="match status" value="1"/>
</dbReference>
<evidence type="ECO:0000256" key="2">
    <source>
        <dbReference type="ARBA" id="ARBA00012483"/>
    </source>
</evidence>
<keyword evidence="4" id="KW-0479">Metal-binding</keyword>
<dbReference type="STRING" id="1054147.F4PJP6"/>
<keyword evidence="3" id="KW-0808">Transferase</keyword>
<feature type="region of interest" description="Disordered" evidence="9">
    <location>
        <begin position="1"/>
        <end position="41"/>
    </location>
</feature>
<feature type="compositionally biased region" description="Low complexity" evidence="9">
    <location>
        <begin position="80"/>
        <end position="93"/>
    </location>
</feature>
<dbReference type="PROSITE" id="PS50089">
    <property type="entry name" value="ZF_RING_2"/>
    <property type="match status" value="1"/>
</dbReference>
<evidence type="ECO:0000256" key="7">
    <source>
        <dbReference type="ARBA" id="ARBA00022833"/>
    </source>
</evidence>
<evidence type="ECO:0000313" key="11">
    <source>
        <dbReference type="EMBL" id="EGG23820.1"/>
    </source>
</evidence>
<dbReference type="GO" id="GO:0008270">
    <property type="term" value="F:zinc ion binding"/>
    <property type="evidence" value="ECO:0007669"/>
    <property type="project" value="UniProtKB-KW"/>
</dbReference>
<sequence length="464" mass="51752">MGIISSRSYYPREDDEGVGQVDPTTSNAGGGGGGRGDEEMAYPMTSLSSSLLPQLFNTPVVYSKIAIRKDTIKVVRVDKNNNNSSSSTSSSNTGVNETDQEQDKVVIITKLQQPNYHVDNEEDSSNNDIITSTTSTTATTNNNNNNNNNNESIDINERFPTIENYDDDNNNNNTDITLQVTDPSTTSTTSTTTTTTTTTAKVINTTASKSTSLEPIVITEGIYNIKFKFDSEEPCVIDIYLLAHEADESDTINECNTHLGPFHFSRGLDQSFSLSNSEYIDVSKFSTKDLTTFAIEKVQYPLIITLKTVSYLEDPSSSSSSTSTTSTQKIIRCQYSYLTLLACDDYTYDVKALKQKNFIDSKTSYITHDIYGYHSNSNETPGNDDDKLCLTCMSEERDTLLIPCRHFYLCANCAREIKGRCPLCRSIVGSILKVSKKDLELHQLQHNNQQFLQQQQQEDRHQEL</sequence>
<dbReference type="InterPro" id="IPR045194">
    <property type="entry name" value="MGRN1/RNF157-like"/>
</dbReference>
<dbReference type="OMA" id="HFCLCSK"/>
<keyword evidence="7" id="KW-0862">Zinc</keyword>
<protein>
    <recommendedName>
        <fullName evidence="2">RING-type E3 ubiquitin transferase</fullName>
        <ecNumber evidence="2">2.3.2.27</ecNumber>
    </recommendedName>
</protein>
<keyword evidence="6" id="KW-0833">Ubl conjugation pathway</keyword>
<evidence type="ECO:0000313" key="12">
    <source>
        <dbReference type="Proteomes" id="UP000007797"/>
    </source>
</evidence>
<dbReference type="Gene3D" id="3.30.40.10">
    <property type="entry name" value="Zinc/RING finger domain, C3HC4 (zinc finger)"/>
    <property type="match status" value="1"/>
</dbReference>
<evidence type="ECO:0000259" key="10">
    <source>
        <dbReference type="PROSITE" id="PS50089"/>
    </source>
</evidence>
<keyword evidence="5 8" id="KW-0863">Zinc-finger</keyword>
<evidence type="ECO:0000256" key="5">
    <source>
        <dbReference type="ARBA" id="ARBA00022771"/>
    </source>
</evidence>
<dbReference type="EMBL" id="GL883007">
    <property type="protein sequence ID" value="EGG23820.1"/>
    <property type="molecule type" value="Genomic_DNA"/>
</dbReference>
<feature type="region of interest" description="Disordered" evidence="9">
    <location>
        <begin position="78"/>
        <end position="100"/>
    </location>
</feature>
<dbReference type="InterPro" id="IPR058981">
    <property type="entry name" value="MGRN1/RNF157-like_N"/>
</dbReference>
<dbReference type="Proteomes" id="UP000007797">
    <property type="component" value="Unassembled WGS sequence"/>
</dbReference>
<gene>
    <name evidence="11" type="ORF">DFA_05956</name>
</gene>
<dbReference type="OrthoDB" id="20759at2759"/>
<dbReference type="GO" id="GO:0016567">
    <property type="term" value="P:protein ubiquitination"/>
    <property type="evidence" value="ECO:0007669"/>
    <property type="project" value="TreeGrafter"/>
</dbReference>
<dbReference type="EC" id="2.3.2.27" evidence="2"/>
<dbReference type="KEGG" id="dfa:DFA_05956"/>
<feature type="region of interest" description="Disordered" evidence="9">
    <location>
        <begin position="117"/>
        <end position="153"/>
    </location>
</feature>
<dbReference type="InterPro" id="IPR001841">
    <property type="entry name" value="Znf_RING"/>
</dbReference>
<dbReference type="GO" id="GO:0005737">
    <property type="term" value="C:cytoplasm"/>
    <property type="evidence" value="ECO:0007669"/>
    <property type="project" value="TreeGrafter"/>
</dbReference>
<dbReference type="Pfam" id="PF26192">
    <property type="entry name" value="RNF157-like_N"/>
    <property type="match status" value="1"/>
</dbReference>
<dbReference type="AlphaFoldDB" id="F4PJP6"/>
<dbReference type="RefSeq" id="XP_004361671.1">
    <property type="nucleotide sequence ID" value="XM_004361614.1"/>
</dbReference>
<dbReference type="GeneID" id="14876188"/>
<dbReference type="InterPro" id="IPR013083">
    <property type="entry name" value="Znf_RING/FYVE/PHD"/>
</dbReference>
<dbReference type="PANTHER" id="PTHR22996">
    <property type="entry name" value="MAHOGUNIN"/>
    <property type="match status" value="1"/>
</dbReference>
<evidence type="ECO:0000256" key="6">
    <source>
        <dbReference type="ARBA" id="ARBA00022786"/>
    </source>
</evidence>
<dbReference type="Pfam" id="PF13920">
    <property type="entry name" value="zf-C3HC4_3"/>
    <property type="match status" value="1"/>
</dbReference>
<evidence type="ECO:0000256" key="3">
    <source>
        <dbReference type="ARBA" id="ARBA00022679"/>
    </source>
</evidence>
<dbReference type="PANTHER" id="PTHR22996:SF0">
    <property type="entry name" value="RE60872P-RELATED"/>
    <property type="match status" value="1"/>
</dbReference>
<keyword evidence="12" id="KW-1185">Reference proteome</keyword>
<feature type="compositionally biased region" description="Low complexity" evidence="9">
    <location>
        <begin position="126"/>
        <end position="153"/>
    </location>
</feature>
<feature type="domain" description="RING-type" evidence="10">
    <location>
        <begin position="389"/>
        <end position="425"/>
    </location>
</feature>
<reference evidence="12" key="1">
    <citation type="journal article" date="2011" name="Genome Res.">
        <title>Phylogeny-wide analysis of social amoeba genomes highlights ancient origins for complex intercellular communication.</title>
        <authorList>
            <person name="Heidel A.J."/>
            <person name="Lawal H.M."/>
            <person name="Felder M."/>
            <person name="Schilde C."/>
            <person name="Helps N.R."/>
            <person name="Tunggal B."/>
            <person name="Rivero F."/>
            <person name="John U."/>
            <person name="Schleicher M."/>
            <person name="Eichinger L."/>
            <person name="Platzer M."/>
            <person name="Noegel A.A."/>
            <person name="Schaap P."/>
            <person name="Gloeckner G."/>
        </authorList>
    </citation>
    <scope>NUCLEOTIDE SEQUENCE [LARGE SCALE GENOMIC DNA]</scope>
    <source>
        <strain evidence="12">SH3</strain>
    </source>
</reference>
<organism evidence="11 12">
    <name type="scientific">Cavenderia fasciculata</name>
    <name type="common">Slime mold</name>
    <name type="synonym">Dictyostelium fasciculatum</name>
    <dbReference type="NCBI Taxonomy" id="261658"/>
    <lineage>
        <taxon>Eukaryota</taxon>
        <taxon>Amoebozoa</taxon>
        <taxon>Evosea</taxon>
        <taxon>Eumycetozoa</taxon>
        <taxon>Dictyostelia</taxon>
        <taxon>Acytosteliales</taxon>
        <taxon>Cavenderiaceae</taxon>
        <taxon>Cavenderia</taxon>
    </lineage>
</organism>
<name>F4PJP6_CACFS</name>
<dbReference type="GO" id="GO:0061630">
    <property type="term" value="F:ubiquitin protein ligase activity"/>
    <property type="evidence" value="ECO:0007669"/>
    <property type="project" value="UniProtKB-EC"/>
</dbReference>
<evidence type="ECO:0000256" key="1">
    <source>
        <dbReference type="ARBA" id="ARBA00000900"/>
    </source>
</evidence>
<proteinExistence type="predicted"/>
<evidence type="ECO:0000256" key="8">
    <source>
        <dbReference type="PROSITE-ProRule" id="PRU00175"/>
    </source>
</evidence>